<dbReference type="Proteomes" id="UP001164929">
    <property type="component" value="Chromosome 6"/>
</dbReference>
<evidence type="ECO:0000313" key="1">
    <source>
        <dbReference type="EMBL" id="KAJ6992464.1"/>
    </source>
</evidence>
<accession>A0AAD6VYT4</accession>
<sequence length="88" mass="9678">MGLRTVVYVEVKEEIMAAETLMVRVEGNNAALAVDILDVNPLTMFSSNPSSTNQNESMSSSSSFSIWFTANNTTLQEEFIVSIGEREP</sequence>
<evidence type="ECO:0000313" key="2">
    <source>
        <dbReference type="Proteomes" id="UP001164929"/>
    </source>
</evidence>
<name>A0AAD6VYT4_9ROSI</name>
<reference evidence="1" key="1">
    <citation type="journal article" date="2023" name="Mol. Ecol. Resour.">
        <title>Chromosome-level genome assembly of a triploid poplar Populus alba 'Berolinensis'.</title>
        <authorList>
            <person name="Chen S."/>
            <person name="Yu Y."/>
            <person name="Wang X."/>
            <person name="Wang S."/>
            <person name="Zhang T."/>
            <person name="Zhou Y."/>
            <person name="He R."/>
            <person name="Meng N."/>
            <person name="Wang Y."/>
            <person name="Liu W."/>
            <person name="Liu Z."/>
            <person name="Liu J."/>
            <person name="Guo Q."/>
            <person name="Huang H."/>
            <person name="Sederoff R.R."/>
            <person name="Wang G."/>
            <person name="Qu G."/>
            <person name="Chen S."/>
        </authorList>
    </citation>
    <scope>NUCLEOTIDE SEQUENCE</scope>
    <source>
        <strain evidence="1">SC-2020</strain>
    </source>
</reference>
<keyword evidence="2" id="KW-1185">Reference proteome</keyword>
<comment type="caution">
    <text evidence="1">The sequence shown here is derived from an EMBL/GenBank/DDBJ whole genome shotgun (WGS) entry which is preliminary data.</text>
</comment>
<dbReference type="EMBL" id="JAQIZT010000006">
    <property type="protein sequence ID" value="KAJ6992464.1"/>
    <property type="molecule type" value="Genomic_DNA"/>
</dbReference>
<proteinExistence type="predicted"/>
<protein>
    <submittedName>
        <fullName evidence="1">Uncharacterized protein</fullName>
    </submittedName>
</protein>
<organism evidence="1 2">
    <name type="scientific">Populus alba x Populus x berolinensis</name>
    <dbReference type="NCBI Taxonomy" id="444605"/>
    <lineage>
        <taxon>Eukaryota</taxon>
        <taxon>Viridiplantae</taxon>
        <taxon>Streptophyta</taxon>
        <taxon>Embryophyta</taxon>
        <taxon>Tracheophyta</taxon>
        <taxon>Spermatophyta</taxon>
        <taxon>Magnoliopsida</taxon>
        <taxon>eudicotyledons</taxon>
        <taxon>Gunneridae</taxon>
        <taxon>Pentapetalae</taxon>
        <taxon>rosids</taxon>
        <taxon>fabids</taxon>
        <taxon>Malpighiales</taxon>
        <taxon>Salicaceae</taxon>
        <taxon>Saliceae</taxon>
        <taxon>Populus</taxon>
    </lineage>
</organism>
<dbReference type="AlphaFoldDB" id="A0AAD6VYT4"/>
<gene>
    <name evidence="1" type="ORF">NC653_015754</name>
</gene>